<feature type="region of interest" description="Disordered" evidence="1">
    <location>
        <begin position="1"/>
        <end position="27"/>
    </location>
</feature>
<proteinExistence type="predicted"/>
<evidence type="ECO:0000256" key="1">
    <source>
        <dbReference type="SAM" id="MobiDB-lite"/>
    </source>
</evidence>
<dbReference type="Proteomes" id="UP001152798">
    <property type="component" value="Chromosome 2"/>
</dbReference>
<feature type="region of interest" description="Disordered" evidence="1">
    <location>
        <begin position="43"/>
        <end position="66"/>
    </location>
</feature>
<name>A0A9P0EFS0_NEZVI</name>
<gene>
    <name evidence="2" type="ORF">NEZAVI_LOCUS3727</name>
</gene>
<dbReference type="AlphaFoldDB" id="A0A9P0EFS0"/>
<sequence length="305" mass="33760">MFSFSEGEPSASSSRNPRKGMFNRNYGKTPAAKLYEAVTVKQQYEGEPSASSSRNPRKGMFNRNYGKTPAAKLYEAVTVKQQYEGEPSASSSRNPRKGMFNRKDNFIATPSRVDGLDNRLSVNEHSVEDLIDTLSNIIKSEGEPSARSSRNPRKGMGNRKDYFIATPSRVDGLVNRLSVNERSVEDLIDTLSNIIKRGGIRRLFSDRPRSPAHYIVLDDPPVTIRLRMDPFRAGLVENSRLIFGWPVSPQFLLPAATGLIRFDITRINVGGPTAAGCIFETRVVGWNVTGDVRGGGMRGEGCRKG</sequence>
<reference evidence="2" key="1">
    <citation type="submission" date="2022-01" db="EMBL/GenBank/DDBJ databases">
        <authorList>
            <person name="King R."/>
        </authorList>
    </citation>
    <scope>NUCLEOTIDE SEQUENCE</scope>
</reference>
<organism evidence="2 3">
    <name type="scientific">Nezara viridula</name>
    <name type="common">Southern green stink bug</name>
    <name type="synonym">Cimex viridulus</name>
    <dbReference type="NCBI Taxonomy" id="85310"/>
    <lineage>
        <taxon>Eukaryota</taxon>
        <taxon>Metazoa</taxon>
        <taxon>Ecdysozoa</taxon>
        <taxon>Arthropoda</taxon>
        <taxon>Hexapoda</taxon>
        <taxon>Insecta</taxon>
        <taxon>Pterygota</taxon>
        <taxon>Neoptera</taxon>
        <taxon>Paraneoptera</taxon>
        <taxon>Hemiptera</taxon>
        <taxon>Heteroptera</taxon>
        <taxon>Panheteroptera</taxon>
        <taxon>Pentatomomorpha</taxon>
        <taxon>Pentatomoidea</taxon>
        <taxon>Pentatomidae</taxon>
        <taxon>Pentatominae</taxon>
        <taxon>Nezara</taxon>
    </lineage>
</organism>
<feature type="region of interest" description="Disordered" evidence="1">
    <location>
        <begin position="83"/>
        <end position="102"/>
    </location>
</feature>
<keyword evidence="3" id="KW-1185">Reference proteome</keyword>
<dbReference type="EMBL" id="OV725078">
    <property type="protein sequence ID" value="CAH1392991.1"/>
    <property type="molecule type" value="Genomic_DNA"/>
</dbReference>
<protein>
    <submittedName>
        <fullName evidence="2">Uncharacterized protein</fullName>
    </submittedName>
</protein>
<evidence type="ECO:0000313" key="2">
    <source>
        <dbReference type="EMBL" id="CAH1392991.1"/>
    </source>
</evidence>
<accession>A0A9P0EFS0</accession>
<feature type="compositionally biased region" description="Low complexity" evidence="1">
    <location>
        <begin position="1"/>
        <end position="14"/>
    </location>
</feature>
<evidence type="ECO:0000313" key="3">
    <source>
        <dbReference type="Proteomes" id="UP001152798"/>
    </source>
</evidence>